<dbReference type="InterPro" id="IPR013563">
    <property type="entry name" value="Oligopep_ABC_C"/>
</dbReference>
<evidence type="ECO:0000313" key="9">
    <source>
        <dbReference type="EMBL" id="MDY0394014.1"/>
    </source>
</evidence>
<dbReference type="InterPro" id="IPR027417">
    <property type="entry name" value="P-loop_NTPase"/>
</dbReference>
<dbReference type="InterPro" id="IPR050388">
    <property type="entry name" value="ABC_Ni/Peptide_Import"/>
</dbReference>
<evidence type="ECO:0000256" key="2">
    <source>
        <dbReference type="ARBA" id="ARBA00005417"/>
    </source>
</evidence>
<evidence type="ECO:0000256" key="4">
    <source>
        <dbReference type="ARBA" id="ARBA00022475"/>
    </source>
</evidence>
<evidence type="ECO:0000256" key="7">
    <source>
        <dbReference type="ARBA" id="ARBA00023136"/>
    </source>
</evidence>
<evidence type="ECO:0000256" key="5">
    <source>
        <dbReference type="ARBA" id="ARBA00022741"/>
    </source>
</evidence>
<organism evidence="9 10">
    <name type="scientific">Tigheibacillus halophilus</name>
    <dbReference type="NCBI Taxonomy" id="361280"/>
    <lineage>
        <taxon>Bacteria</taxon>
        <taxon>Bacillati</taxon>
        <taxon>Bacillota</taxon>
        <taxon>Bacilli</taxon>
        <taxon>Bacillales</taxon>
        <taxon>Bacillaceae</taxon>
        <taxon>Tigheibacillus</taxon>
    </lineage>
</organism>
<dbReference type="Proteomes" id="UP001281447">
    <property type="component" value="Unassembled WGS sequence"/>
</dbReference>
<protein>
    <recommendedName>
        <fullName evidence="8">Oligopeptide/dipeptide ABC transporter C-terminal domain-containing protein</fullName>
    </recommendedName>
</protein>
<dbReference type="Gene3D" id="3.40.50.300">
    <property type="entry name" value="P-loop containing nucleotide triphosphate hydrolases"/>
    <property type="match status" value="1"/>
</dbReference>
<evidence type="ECO:0000313" key="10">
    <source>
        <dbReference type="Proteomes" id="UP001281447"/>
    </source>
</evidence>
<feature type="domain" description="Oligopeptide/dipeptide ABC transporter C-terminal" evidence="8">
    <location>
        <begin position="30"/>
        <end position="93"/>
    </location>
</feature>
<evidence type="ECO:0000259" key="8">
    <source>
        <dbReference type="Pfam" id="PF08352"/>
    </source>
</evidence>
<keyword evidence="4" id="KW-1003">Cell membrane</keyword>
<comment type="similarity">
    <text evidence="2">Belongs to the ABC transporter superfamily.</text>
</comment>
<dbReference type="Pfam" id="PF08352">
    <property type="entry name" value="oligo_HPY"/>
    <property type="match status" value="1"/>
</dbReference>
<gene>
    <name evidence="9" type="ORF">RWE15_05415</name>
</gene>
<dbReference type="PANTHER" id="PTHR43297:SF2">
    <property type="entry name" value="DIPEPTIDE TRANSPORT ATP-BINDING PROTEIN DPPD"/>
    <property type="match status" value="1"/>
</dbReference>
<name>A0ABU5C631_9BACI</name>
<keyword evidence="5" id="KW-0547">Nucleotide-binding</keyword>
<evidence type="ECO:0000256" key="6">
    <source>
        <dbReference type="ARBA" id="ARBA00022840"/>
    </source>
</evidence>
<keyword evidence="6" id="KW-0067">ATP-binding</keyword>
<evidence type="ECO:0000256" key="1">
    <source>
        <dbReference type="ARBA" id="ARBA00004370"/>
    </source>
</evidence>
<comment type="caution">
    <text evidence="9">The sequence shown here is derived from an EMBL/GenBank/DDBJ whole genome shotgun (WGS) entry which is preliminary data.</text>
</comment>
<reference evidence="9 10" key="1">
    <citation type="submission" date="2023-10" db="EMBL/GenBank/DDBJ databases">
        <title>Virgibacillus halophilus 5B73C genome.</title>
        <authorList>
            <person name="Miliotis G."/>
            <person name="Sengupta P."/>
            <person name="Hameed A."/>
            <person name="Chuvochina M."/>
            <person name="Mcdonagh F."/>
            <person name="Simpson A.C."/>
            <person name="Singh N.K."/>
            <person name="Rekha P.D."/>
            <person name="Raman K."/>
            <person name="Hugenholtz P."/>
            <person name="Venkateswaran K."/>
        </authorList>
    </citation>
    <scope>NUCLEOTIDE SEQUENCE [LARGE SCALE GENOMIC DNA]</scope>
    <source>
        <strain evidence="9 10">5B73C</strain>
    </source>
</reference>
<keyword evidence="10" id="KW-1185">Reference proteome</keyword>
<dbReference type="EMBL" id="JAWDIP010000003">
    <property type="protein sequence ID" value="MDY0394014.1"/>
    <property type="molecule type" value="Genomic_DNA"/>
</dbReference>
<evidence type="ECO:0000256" key="3">
    <source>
        <dbReference type="ARBA" id="ARBA00022448"/>
    </source>
</evidence>
<sequence length="125" mass="13925">MATIMITHDLGVVAEVCDDVMVMYAGKPAEFTHAKEIFTNSKHPYTEGLLHSIPKITPDKKKLQAIEGQPPDLRHLPQGCSFAPRCSKAMESCLTQDPKMRKVGDNHQVRCLLYEDIESTKAVTT</sequence>
<proteinExistence type="inferred from homology"/>
<accession>A0ABU5C631</accession>
<keyword evidence="3" id="KW-0813">Transport</keyword>
<dbReference type="SUPFAM" id="SSF52540">
    <property type="entry name" value="P-loop containing nucleoside triphosphate hydrolases"/>
    <property type="match status" value="1"/>
</dbReference>
<comment type="subcellular location">
    <subcellularLocation>
        <location evidence="1">Membrane</location>
    </subcellularLocation>
</comment>
<dbReference type="NCBIfam" id="TIGR01727">
    <property type="entry name" value="oligo_HPY"/>
    <property type="match status" value="1"/>
</dbReference>
<keyword evidence="7" id="KW-0472">Membrane</keyword>
<dbReference type="PANTHER" id="PTHR43297">
    <property type="entry name" value="OLIGOPEPTIDE TRANSPORT ATP-BINDING PROTEIN APPD"/>
    <property type="match status" value="1"/>
</dbReference>